<dbReference type="GO" id="GO:0000166">
    <property type="term" value="F:nucleotide binding"/>
    <property type="evidence" value="ECO:0007669"/>
    <property type="project" value="InterPro"/>
</dbReference>
<dbReference type="RefSeq" id="WP_075081045.1">
    <property type="nucleotide sequence ID" value="NZ_BDCO01000003.1"/>
</dbReference>
<comment type="caution">
    <text evidence="4">The sequence shown here is derived from an EMBL/GenBank/DDBJ whole genome shotgun (WGS) entry which is preliminary data.</text>
</comment>
<dbReference type="InterPro" id="IPR050463">
    <property type="entry name" value="Gfo/Idh/MocA_oxidrdct_glycsds"/>
</dbReference>
<feature type="domain" description="GFO/IDH/MocA-like oxidoreductase" evidence="3">
    <location>
        <begin position="136"/>
        <end position="267"/>
    </location>
</feature>
<dbReference type="Gene3D" id="3.40.50.720">
    <property type="entry name" value="NAD(P)-binding Rossmann-like Domain"/>
    <property type="match status" value="1"/>
</dbReference>
<evidence type="ECO:0000256" key="1">
    <source>
        <dbReference type="ARBA" id="ARBA00023002"/>
    </source>
</evidence>
<dbReference type="SUPFAM" id="SSF55347">
    <property type="entry name" value="Glyceraldehyde-3-phosphate dehydrogenase-like, C-terminal domain"/>
    <property type="match status" value="1"/>
</dbReference>
<dbReference type="SUPFAM" id="SSF51735">
    <property type="entry name" value="NAD(P)-binding Rossmann-fold domains"/>
    <property type="match status" value="1"/>
</dbReference>
<dbReference type="Pfam" id="PF01408">
    <property type="entry name" value="GFO_IDH_MocA"/>
    <property type="match status" value="1"/>
</dbReference>
<dbReference type="GO" id="GO:0016491">
    <property type="term" value="F:oxidoreductase activity"/>
    <property type="evidence" value="ECO:0007669"/>
    <property type="project" value="UniProtKB-KW"/>
</dbReference>
<evidence type="ECO:0000259" key="3">
    <source>
        <dbReference type="Pfam" id="PF22725"/>
    </source>
</evidence>
<dbReference type="InterPro" id="IPR036291">
    <property type="entry name" value="NAD(P)-bd_dom_sf"/>
</dbReference>
<evidence type="ECO:0000259" key="2">
    <source>
        <dbReference type="Pfam" id="PF01408"/>
    </source>
</evidence>
<dbReference type="InterPro" id="IPR055170">
    <property type="entry name" value="GFO_IDH_MocA-like_dom"/>
</dbReference>
<dbReference type="Gene3D" id="3.30.360.10">
    <property type="entry name" value="Dihydrodipicolinate Reductase, domain 2"/>
    <property type="match status" value="1"/>
</dbReference>
<dbReference type="PANTHER" id="PTHR43818">
    <property type="entry name" value="BCDNA.GH03377"/>
    <property type="match status" value="1"/>
</dbReference>
<sequence>MNPVRLGLVGVGGFGANHIRSLQRLRQDQTVELLAVADPAHSRHEEMLAPLREQGVSCYEDYRDMLDVESELEAIIICTPIPLHKEMAIDGLNRGLFVYLEKPPVILSSDLQDLISLDIHRRTAVGFIGISHPVIRASKEGLMQGALGDLLSIHVAASWPRPSWYYQRSNWAGKLSMGPEPVFDGPATNALSHYVHLSSFLANTDAIDHAGLLWLEAELYRARPIESYDTCCLRGKFQNDVDFRIALTHACRHRSNVEIRLIGTKGDASISIDRTTVHSTLAAPCSENPVVLDVNLRNFAQAMRSGVRFLTTLEDCVPFLDIVGAMWPSSGGIHTIPAPHVTTWTEEPNTIFHIADIESALTRVLEGKTFAEQGLPWSIRPHRITPGQYSSADLLMALRAHTAPPSLMASVAA</sequence>
<accession>A0A146GDI3</accession>
<evidence type="ECO:0000313" key="5">
    <source>
        <dbReference type="Proteomes" id="UP000076023"/>
    </source>
</evidence>
<dbReference type="AlphaFoldDB" id="A0A146GDI3"/>
<keyword evidence="1" id="KW-0560">Oxidoreductase</keyword>
<dbReference type="STRING" id="690879.TSACC_3277"/>
<proteinExistence type="predicted"/>
<protein>
    <submittedName>
        <fullName evidence="4">Predicted dehydrogenase</fullName>
    </submittedName>
</protein>
<organism evidence="4 5">
    <name type="scientific">Terrimicrobium sacchariphilum</name>
    <dbReference type="NCBI Taxonomy" id="690879"/>
    <lineage>
        <taxon>Bacteria</taxon>
        <taxon>Pseudomonadati</taxon>
        <taxon>Verrucomicrobiota</taxon>
        <taxon>Terrimicrobiia</taxon>
        <taxon>Terrimicrobiales</taxon>
        <taxon>Terrimicrobiaceae</taxon>
        <taxon>Terrimicrobium</taxon>
    </lineage>
</organism>
<dbReference type="OrthoDB" id="9781966at2"/>
<gene>
    <name evidence="4" type="ORF">TSACC_3277</name>
</gene>
<dbReference type="InterPro" id="IPR000683">
    <property type="entry name" value="Gfo/Idh/MocA-like_OxRdtase_N"/>
</dbReference>
<reference evidence="5" key="1">
    <citation type="journal article" date="2017" name="Genome Announc.">
        <title>Draft Genome Sequence of Terrimicrobium sacchariphilum NM-5T, a Facultative Anaerobic Soil Bacterium of the Class Spartobacteria.</title>
        <authorList>
            <person name="Qiu Y.L."/>
            <person name="Tourlousse D.M."/>
            <person name="Matsuura N."/>
            <person name="Ohashi A."/>
            <person name="Sekiguchi Y."/>
        </authorList>
    </citation>
    <scope>NUCLEOTIDE SEQUENCE [LARGE SCALE GENOMIC DNA]</scope>
    <source>
        <strain evidence="5">NM-5</strain>
    </source>
</reference>
<name>A0A146GDI3_TERSA</name>
<evidence type="ECO:0000313" key="4">
    <source>
        <dbReference type="EMBL" id="GAT35213.1"/>
    </source>
</evidence>
<keyword evidence="5" id="KW-1185">Reference proteome</keyword>
<dbReference type="Proteomes" id="UP000076023">
    <property type="component" value="Unassembled WGS sequence"/>
</dbReference>
<feature type="domain" description="Gfo/Idh/MocA-like oxidoreductase N-terminal" evidence="2">
    <location>
        <begin position="5"/>
        <end position="116"/>
    </location>
</feature>
<dbReference type="InParanoid" id="A0A146GDI3"/>
<dbReference type="Pfam" id="PF22725">
    <property type="entry name" value="GFO_IDH_MocA_C3"/>
    <property type="match status" value="1"/>
</dbReference>
<dbReference type="EMBL" id="BDCO01000003">
    <property type="protein sequence ID" value="GAT35213.1"/>
    <property type="molecule type" value="Genomic_DNA"/>
</dbReference>
<dbReference type="PANTHER" id="PTHR43818:SF11">
    <property type="entry name" value="BCDNA.GH03377"/>
    <property type="match status" value="1"/>
</dbReference>